<keyword evidence="3 6" id="KW-0812">Transmembrane</keyword>
<evidence type="ECO:0000313" key="8">
    <source>
        <dbReference type="Proteomes" id="UP001151582"/>
    </source>
</evidence>
<evidence type="ECO:0000313" key="7">
    <source>
        <dbReference type="EMBL" id="KAJ1974817.1"/>
    </source>
</evidence>
<dbReference type="Proteomes" id="UP001151582">
    <property type="component" value="Unassembled WGS sequence"/>
</dbReference>
<feature type="transmembrane region" description="Helical" evidence="6">
    <location>
        <begin position="177"/>
        <end position="195"/>
    </location>
</feature>
<comment type="subcellular location">
    <subcellularLocation>
        <location evidence="1">Membrane</location>
        <topology evidence="1">Multi-pass membrane protein</topology>
    </subcellularLocation>
</comment>
<dbReference type="EMBL" id="JANBQB010000602">
    <property type="protein sequence ID" value="KAJ1974817.1"/>
    <property type="molecule type" value="Genomic_DNA"/>
</dbReference>
<evidence type="ECO:0000256" key="3">
    <source>
        <dbReference type="ARBA" id="ARBA00022692"/>
    </source>
</evidence>
<evidence type="ECO:0000256" key="5">
    <source>
        <dbReference type="ARBA" id="ARBA00023136"/>
    </source>
</evidence>
<gene>
    <name evidence="7" type="ORF">H4R34_004575</name>
</gene>
<keyword evidence="5 6" id="KW-0472">Membrane</keyword>
<dbReference type="OrthoDB" id="860at2759"/>
<reference evidence="7" key="1">
    <citation type="submission" date="2022-07" db="EMBL/GenBank/DDBJ databases">
        <title>Phylogenomic reconstructions and comparative analyses of Kickxellomycotina fungi.</title>
        <authorList>
            <person name="Reynolds N.K."/>
            <person name="Stajich J.E."/>
            <person name="Barry K."/>
            <person name="Grigoriev I.V."/>
            <person name="Crous P."/>
            <person name="Smith M.E."/>
        </authorList>
    </citation>
    <scope>NUCLEOTIDE SEQUENCE</scope>
    <source>
        <strain evidence="7">RSA 567</strain>
    </source>
</reference>
<evidence type="ECO:0000256" key="6">
    <source>
        <dbReference type="RuleBase" id="RU363053"/>
    </source>
</evidence>
<sequence length="207" mass="22801">MGVLSKQVLTGLLQFYLANLEARPLVTKAVTAGTLQGLQEHLAQQLTKQPKPAPEGAAATTKRAKRSLIDPKVVQMALYGLLVSGPLGHVLYGALQRLLAKRRGVQATILLLLVSNLIISPIQNAVYIAAMALIAGQRQPRQLVHTVKTQLGRIQRVSWVLSPAAQLFVARMLRPALWPPFFNLLGFLFGTYFNVQAKRQRQQQLDP</sequence>
<keyword evidence="4 6" id="KW-1133">Transmembrane helix</keyword>
<name>A0A9W8B595_9FUNG</name>
<organism evidence="7 8">
    <name type="scientific">Dimargaris verticillata</name>
    <dbReference type="NCBI Taxonomy" id="2761393"/>
    <lineage>
        <taxon>Eukaryota</taxon>
        <taxon>Fungi</taxon>
        <taxon>Fungi incertae sedis</taxon>
        <taxon>Zoopagomycota</taxon>
        <taxon>Kickxellomycotina</taxon>
        <taxon>Dimargaritomycetes</taxon>
        <taxon>Dimargaritales</taxon>
        <taxon>Dimargaritaceae</taxon>
        <taxon>Dimargaris</taxon>
    </lineage>
</organism>
<proteinExistence type="inferred from homology"/>
<evidence type="ECO:0000256" key="4">
    <source>
        <dbReference type="ARBA" id="ARBA00022989"/>
    </source>
</evidence>
<dbReference type="PANTHER" id="PTHR11266">
    <property type="entry name" value="PEROXISOMAL MEMBRANE PROTEIN 2, PXMP2 MPV17"/>
    <property type="match status" value="1"/>
</dbReference>
<evidence type="ECO:0000256" key="2">
    <source>
        <dbReference type="ARBA" id="ARBA00006824"/>
    </source>
</evidence>
<comment type="similarity">
    <text evidence="2 6">Belongs to the peroxisomal membrane protein PXMP2/4 family.</text>
</comment>
<dbReference type="AlphaFoldDB" id="A0A9W8B595"/>
<dbReference type="GO" id="GO:0005778">
    <property type="term" value="C:peroxisomal membrane"/>
    <property type="evidence" value="ECO:0007669"/>
    <property type="project" value="TreeGrafter"/>
</dbReference>
<dbReference type="InterPro" id="IPR007248">
    <property type="entry name" value="Mpv17_PMP22"/>
</dbReference>
<dbReference type="PANTHER" id="PTHR11266:SF93">
    <property type="entry name" value="INTEGRAL MEMBRANE PROTEIN 25D9-6"/>
    <property type="match status" value="1"/>
</dbReference>
<dbReference type="Pfam" id="PF04117">
    <property type="entry name" value="Mpv17_PMP22"/>
    <property type="match status" value="1"/>
</dbReference>
<protein>
    <submittedName>
        <fullName evidence="7">Uncharacterized protein</fullName>
    </submittedName>
</protein>
<evidence type="ECO:0000256" key="1">
    <source>
        <dbReference type="ARBA" id="ARBA00004141"/>
    </source>
</evidence>
<comment type="caution">
    <text evidence="7">The sequence shown here is derived from an EMBL/GenBank/DDBJ whole genome shotgun (WGS) entry which is preliminary data.</text>
</comment>
<feature type="transmembrane region" description="Helical" evidence="6">
    <location>
        <begin position="107"/>
        <end position="135"/>
    </location>
</feature>
<accession>A0A9W8B595</accession>
<keyword evidence="8" id="KW-1185">Reference proteome</keyword>
<feature type="transmembrane region" description="Helical" evidence="6">
    <location>
        <begin position="76"/>
        <end position="95"/>
    </location>
</feature>